<keyword evidence="2" id="KW-0808">Transferase</keyword>
<evidence type="ECO:0000256" key="1">
    <source>
        <dbReference type="ARBA" id="ARBA00022603"/>
    </source>
</evidence>
<reference evidence="4" key="1">
    <citation type="submission" date="2022-10" db="EMBL/GenBank/DDBJ databases">
        <title>The complete genomes of actinobacterial strains from the NBC collection.</title>
        <authorList>
            <person name="Joergensen T.S."/>
            <person name="Alvarez Arevalo M."/>
            <person name="Sterndorff E.B."/>
            <person name="Faurdal D."/>
            <person name="Vuksanovic O."/>
            <person name="Mourched A.-S."/>
            <person name="Charusanti P."/>
            <person name="Shaw S."/>
            <person name="Blin K."/>
            <person name="Weber T."/>
        </authorList>
    </citation>
    <scope>NUCLEOTIDE SEQUENCE</scope>
    <source>
        <strain evidence="4">NBC 00180</strain>
    </source>
</reference>
<dbReference type="Gene3D" id="3.40.50.150">
    <property type="entry name" value="Vaccinia Virus protein VP39"/>
    <property type="match status" value="1"/>
</dbReference>
<dbReference type="CDD" id="cd02440">
    <property type="entry name" value="AdoMet_MTases"/>
    <property type="match status" value="1"/>
</dbReference>
<protein>
    <submittedName>
        <fullName evidence="4">Class I SAM-dependent methyltransferase</fullName>
    </submittedName>
</protein>
<feature type="domain" description="Methyltransferase" evidence="3">
    <location>
        <begin position="48"/>
        <end position="141"/>
    </location>
</feature>
<name>A0AAU1IC61_9ACTN</name>
<gene>
    <name evidence="4" type="ORF">OG477_43915</name>
</gene>
<evidence type="ECO:0000313" key="4">
    <source>
        <dbReference type="EMBL" id="WTP91745.1"/>
    </source>
</evidence>
<dbReference type="EMBL" id="CP108140">
    <property type="protein sequence ID" value="WTP91745.1"/>
    <property type="molecule type" value="Genomic_DNA"/>
</dbReference>
<evidence type="ECO:0000256" key="2">
    <source>
        <dbReference type="ARBA" id="ARBA00022679"/>
    </source>
</evidence>
<evidence type="ECO:0000259" key="3">
    <source>
        <dbReference type="Pfam" id="PF13649"/>
    </source>
</evidence>
<dbReference type="InterPro" id="IPR041698">
    <property type="entry name" value="Methyltransf_25"/>
</dbReference>
<dbReference type="Pfam" id="PF13649">
    <property type="entry name" value="Methyltransf_25"/>
    <property type="match status" value="1"/>
</dbReference>
<dbReference type="PANTHER" id="PTHR44942:SF4">
    <property type="entry name" value="METHYLTRANSFERASE TYPE 11 DOMAIN-CONTAINING PROTEIN"/>
    <property type="match status" value="1"/>
</dbReference>
<dbReference type="SUPFAM" id="SSF53335">
    <property type="entry name" value="S-adenosyl-L-methionine-dependent methyltransferases"/>
    <property type="match status" value="1"/>
</dbReference>
<sequence length="271" mass="29765">MTSSTPSYTPEELFASTAPYYAAFRPRYAPEFYTLLAARFGLDGTQRVLDLGAGPGIIALDLAPLVGEVIAVDPEKGMLEEGRRLALEQGIANIDWREGNSTTLTEMSIGPVLLTVMGAAYHWMDRDRVARDLDRIIEPGGAIVLASGGAPGDLEPAPWRQVVDEVRTRYLGPERRAGSGTYSHPKERHQDVLTRSPFSQVDTARWDHTLTRTVDEVIGWVFSLSYSSPAQLGEKKEAFEQDLRAALLAACDSSGRFDEVIRTEAIIATRP</sequence>
<proteinExistence type="predicted"/>
<dbReference type="GO" id="GO:0032259">
    <property type="term" value="P:methylation"/>
    <property type="evidence" value="ECO:0007669"/>
    <property type="project" value="UniProtKB-KW"/>
</dbReference>
<keyword evidence="1 4" id="KW-0489">Methyltransferase</keyword>
<dbReference type="PANTHER" id="PTHR44942">
    <property type="entry name" value="METHYLTRANSF_11 DOMAIN-CONTAINING PROTEIN"/>
    <property type="match status" value="1"/>
</dbReference>
<dbReference type="InterPro" id="IPR029063">
    <property type="entry name" value="SAM-dependent_MTases_sf"/>
</dbReference>
<organism evidence="4">
    <name type="scientific">Streptomyces sp. NBC_00180</name>
    <dbReference type="NCBI Taxonomy" id="2903632"/>
    <lineage>
        <taxon>Bacteria</taxon>
        <taxon>Bacillati</taxon>
        <taxon>Actinomycetota</taxon>
        <taxon>Actinomycetes</taxon>
        <taxon>Kitasatosporales</taxon>
        <taxon>Streptomycetaceae</taxon>
        <taxon>Streptomyces</taxon>
    </lineage>
</organism>
<dbReference type="GO" id="GO:0008168">
    <property type="term" value="F:methyltransferase activity"/>
    <property type="evidence" value="ECO:0007669"/>
    <property type="project" value="UniProtKB-KW"/>
</dbReference>
<dbReference type="InterPro" id="IPR051052">
    <property type="entry name" value="Diverse_substrate_MTase"/>
</dbReference>
<accession>A0AAU1IC61</accession>
<dbReference type="AlphaFoldDB" id="A0AAU1IC61"/>